<dbReference type="RefSeq" id="WP_008511254.1">
    <property type="nucleotide sequence ID" value="NZ_CM001403.1"/>
</dbReference>
<proteinExistence type="predicted"/>
<name>H1Y5Q6_9SPHI</name>
<accession>H1Y5Q6</accession>
<protein>
    <submittedName>
        <fullName evidence="1">Uncharacterized protein</fullName>
    </submittedName>
</protein>
<organism evidence="1 2">
    <name type="scientific">Mucilaginibacter paludis DSM 18603</name>
    <dbReference type="NCBI Taxonomy" id="714943"/>
    <lineage>
        <taxon>Bacteria</taxon>
        <taxon>Pseudomonadati</taxon>
        <taxon>Bacteroidota</taxon>
        <taxon>Sphingobacteriia</taxon>
        <taxon>Sphingobacteriales</taxon>
        <taxon>Sphingobacteriaceae</taxon>
        <taxon>Mucilaginibacter</taxon>
    </lineage>
</organism>
<dbReference type="EMBL" id="CM001403">
    <property type="protein sequence ID" value="EHQ29832.1"/>
    <property type="molecule type" value="Genomic_DNA"/>
</dbReference>
<evidence type="ECO:0000313" key="2">
    <source>
        <dbReference type="Proteomes" id="UP000002774"/>
    </source>
</evidence>
<evidence type="ECO:0000313" key="1">
    <source>
        <dbReference type="EMBL" id="EHQ29832.1"/>
    </source>
</evidence>
<reference evidence="1" key="1">
    <citation type="submission" date="2011-09" db="EMBL/GenBank/DDBJ databases">
        <title>The permanent draft genome of Mucilaginibacter paludis DSM 18603.</title>
        <authorList>
            <consortium name="US DOE Joint Genome Institute (JGI-PGF)"/>
            <person name="Lucas S."/>
            <person name="Han J."/>
            <person name="Lapidus A."/>
            <person name="Bruce D."/>
            <person name="Goodwin L."/>
            <person name="Pitluck S."/>
            <person name="Peters L."/>
            <person name="Kyrpides N."/>
            <person name="Mavromatis K."/>
            <person name="Ivanova N."/>
            <person name="Mikhailova N."/>
            <person name="Held B."/>
            <person name="Detter J.C."/>
            <person name="Tapia R."/>
            <person name="Han C."/>
            <person name="Land M."/>
            <person name="Hauser L."/>
            <person name="Markowitz V."/>
            <person name="Cheng J.-F."/>
            <person name="Hugenholtz P."/>
            <person name="Woyke T."/>
            <person name="Wu D."/>
            <person name="Tindall B."/>
            <person name="Brambilla E."/>
            <person name="Klenk H.-P."/>
            <person name="Eisen J.A."/>
        </authorList>
    </citation>
    <scope>NUCLEOTIDE SEQUENCE [LARGE SCALE GENOMIC DNA]</scope>
    <source>
        <strain evidence="1">DSM 18603</strain>
    </source>
</reference>
<gene>
    <name evidence="1" type="ORF">Mucpa_5764</name>
</gene>
<sequence length="86" mass="10112">MARMFESKFDRFLYGDKQSDLFKAFNDKAQLIEDNYKAYFERHSIFELIRFQIEDLSKPAIEIDDDGIPDFIVQEIGAAFTSTFGR</sequence>
<dbReference type="AlphaFoldDB" id="H1Y5Q6"/>
<keyword evidence="2" id="KW-1185">Reference proteome</keyword>
<dbReference type="HOGENOM" id="CLU_2494501_0_0_10"/>
<dbReference type="Proteomes" id="UP000002774">
    <property type="component" value="Chromosome"/>
</dbReference>